<dbReference type="PRINTS" id="PR00300">
    <property type="entry name" value="CLPPROTEASEA"/>
</dbReference>
<feature type="transmembrane region" description="Helical" evidence="5">
    <location>
        <begin position="27"/>
        <end position="52"/>
    </location>
</feature>
<dbReference type="Gene3D" id="1.10.1780.10">
    <property type="entry name" value="Clp, N-terminal domain"/>
    <property type="match status" value="1"/>
</dbReference>
<dbReference type="SMART" id="SM00382">
    <property type="entry name" value="AAA"/>
    <property type="match status" value="2"/>
</dbReference>
<dbReference type="InterPro" id="IPR050130">
    <property type="entry name" value="ClpA_ClpB"/>
</dbReference>
<keyword evidence="1" id="KW-0677">Repeat</keyword>
<dbReference type="Gene3D" id="3.40.50.300">
    <property type="entry name" value="P-loop containing nucleotide triphosphate hydrolases"/>
    <property type="match status" value="2"/>
</dbReference>
<dbReference type="Pfam" id="PF10431">
    <property type="entry name" value="ClpB_D2-small"/>
    <property type="match status" value="1"/>
</dbReference>
<name>A0A2J0Q6V3_9BACT</name>
<dbReference type="EMBL" id="PCXQ01000007">
    <property type="protein sequence ID" value="PJE50416.1"/>
    <property type="molecule type" value="Genomic_DNA"/>
</dbReference>
<keyword evidence="3" id="KW-0067">ATP-binding</keyword>
<evidence type="ECO:0000313" key="8">
    <source>
        <dbReference type="EMBL" id="PJE50416.1"/>
    </source>
</evidence>
<evidence type="ECO:0000259" key="6">
    <source>
        <dbReference type="SMART" id="SM00382"/>
    </source>
</evidence>
<dbReference type="CDD" id="cd19499">
    <property type="entry name" value="RecA-like_ClpB_Hsp104-like"/>
    <property type="match status" value="1"/>
</dbReference>
<dbReference type="InterPro" id="IPR003593">
    <property type="entry name" value="AAA+_ATPase"/>
</dbReference>
<keyword evidence="5" id="KW-0812">Transmembrane</keyword>
<evidence type="ECO:0000256" key="5">
    <source>
        <dbReference type="SAM" id="Phobius"/>
    </source>
</evidence>
<dbReference type="GO" id="GO:0005737">
    <property type="term" value="C:cytoplasm"/>
    <property type="evidence" value="ECO:0007669"/>
    <property type="project" value="TreeGrafter"/>
</dbReference>
<evidence type="ECO:0000256" key="1">
    <source>
        <dbReference type="ARBA" id="ARBA00022737"/>
    </source>
</evidence>
<keyword evidence="5" id="KW-1133">Transmembrane helix</keyword>
<feature type="domain" description="AAA+ ATPase" evidence="6">
    <location>
        <begin position="327"/>
        <end position="464"/>
    </location>
</feature>
<dbReference type="Pfam" id="PF07724">
    <property type="entry name" value="AAA_2"/>
    <property type="match status" value="1"/>
</dbReference>
<dbReference type="InterPro" id="IPR036628">
    <property type="entry name" value="Clp_N_dom_sf"/>
</dbReference>
<feature type="domain" description="AAA+ ATPase" evidence="6">
    <location>
        <begin position="602"/>
        <end position="763"/>
    </location>
</feature>
<dbReference type="InterPro" id="IPR027417">
    <property type="entry name" value="P-loop_NTPase"/>
</dbReference>
<dbReference type="InterPro" id="IPR019489">
    <property type="entry name" value="Clp_ATPase_C"/>
</dbReference>
<protein>
    <recommendedName>
        <fullName evidence="10">Clp R domain-containing protein</fullName>
    </recommendedName>
</protein>
<dbReference type="CDD" id="cd00009">
    <property type="entry name" value="AAA"/>
    <property type="match status" value="1"/>
</dbReference>
<reference evidence="8 9" key="1">
    <citation type="submission" date="2017-09" db="EMBL/GenBank/DDBJ databases">
        <title>Depth-based differentiation of microbial function through sediment-hosted aquifers and enrichment of novel symbionts in the deep terrestrial subsurface.</title>
        <authorList>
            <person name="Probst A.J."/>
            <person name="Ladd B."/>
            <person name="Jarett J.K."/>
            <person name="Geller-Mcgrath D.E."/>
            <person name="Sieber C.M."/>
            <person name="Emerson J.B."/>
            <person name="Anantharaman K."/>
            <person name="Thomas B.C."/>
            <person name="Malmstrom R."/>
            <person name="Stieglmeier M."/>
            <person name="Klingl A."/>
            <person name="Woyke T."/>
            <person name="Ryan C.M."/>
            <person name="Banfield J.F."/>
        </authorList>
    </citation>
    <scope>NUCLEOTIDE SEQUENCE [LARGE SCALE GENOMIC DNA]</scope>
    <source>
        <strain evidence="8">CG10_big_fil_rev_8_21_14_0_10_36_16</strain>
    </source>
</reference>
<dbReference type="InterPro" id="IPR041546">
    <property type="entry name" value="ClpA/ClpB_AAA_lid"/>
</dbReference>
<dbReference type="SUPFAM" id="SSF52540">
    <property type="entry name" value="P-loop containing nucleoside triphosphate hydrolases"/>
    <property type="match status" value="2"/>
</dbReference>
<evidence type="ECO:0000256" key="3">
    <source>
        <dbReference type="ARBA" id="ARBA00022840"/>
    </source>
</evidence>
<organism evidence="8 9">
    <name type="scientific">Candidatus Yanofskybacteria bacterium CG10_big_fil_rev_8_21_14_0_10_36_16</name>
    <dbReference type="NCBI Taxonomy" id="1975096"/>
    <lineage>
        <taxon>Bacteria</taxon>
        <taxon>Candidatus Yanofskyibacteriota</taxon>
    </lineage>
</organism>
<gene>
    <name evidence="8" type="ORF">COV29_04585</name>
</gene>
<dbReference type="GO" id="GO:0034605">
    <property type="term" value="P:cellular response to heat"/>
    <property type="evidence" value="ECO:0007669"/>
    <property type="project" value="TreeGrafter"/>
</dbReference>
<feature type="transmembrane region" description="Helical" evidence="5">
    <location>
        <begin position="72"/>
        <end position="94"/>
    </location>
</feature>
<dbReference type="PANTHER" id="PTHR11638">
    <property type="entry name" value="ATP-DEPENDENT CLP PROTEASE"/>
    <property type="match status" value="1"/>
</dbReference>
<keyword evidence="5" id="KW-0472">Membrane</keyword>
<dbReference type="InterPro" id="IPR001270">
    <property type="entry name" value="ClpA/B"/>
</dbReference>
<dbReference type="AlphaFoldDB" id="A0A2J0Q6V3"/>
<dbReference type="InterPro" id="IPR003959">
    <property type="entry name" value="ATPase_AAA_core"/>
</dbReference>
<dbReference type="PANTHER" id="PTHR11638:SF18">
    <property type="entry name" value="HEAT SHOCK PROTEIN 104"/>
    <property type="match status" value="1"/>
</dbReference>
<proteinExistence type="predicted"/>
<keyword evidence="4" id="KW-0143">Chaperone</keyword>
<evidence type="ECO:0000256" key="2">
    <source>
        <dbReference type="ARBA" id="ARBA00022741"/>
    </source>
</evidence>
<evidence type="ECO:0008006" key="10">
    <source>
        <dbReference type="Google" id="ProtNLM"/>
    </source>
</evidence>
<evidence type="ECO:0000313" key="9">
    <source>
        <dbReference type="Proteomes" id="UP000228496"/>
    </source>
</evidence>
<dbReference type="SMART" id="SM01086">
    <property type="entry name" value="ClpB_D2-small"/>
    <property type="match status" value="1"/>
</dbReference>
<accession>A0A2J0Q6V3</accession>
<dbReference type="GO" id="GO:0016887">
    <property type="term" value="F:ATP hydrolysis activity"/>
    <property type="evidence" value="ECO:0007669"/>
    <property type="project" value="InterPro"/>
</dbReference>
<dbReference type="Pfam" id="PF17871">
    <property type="entry name" value="AAA_lid_9"/>
    <property type="match status" value="1"/>
</dbReference>
<dbReference type="Proteomes" id="UP000228496">
    <property type="component" value="Unassembled WGS sequence"/>
</dbReference>
<sequence length="857" mass="96288">MYFNLKSSKIYKPVEFYKTVPAGVLKFFRITLLVLGVVSLVIFLSVLIVQRLAEFAAVDIEIGLISSLNSDIFYGLAMIFLPLAFSIIFFEIFIDKYLKNPLESSNIENIADFLDFNAASVFADTLALSQSLNEEKISTDSLLAAVLDDPFAKEVFTRLGLDAATASEGVKKIMSLKIGKGAPSFFGGAANLSQDLSELLLHANKLRGDHGGKKITVVDLVASLFDYNPIFKKFMLDIGIDGDDLVELVHWYEQIWSFRENKKSFWRLENLLRKPPIGRSWTYGYSWRLSHFASNLSDQLKLEPHSLILFFRKREIEQIEQILVRSGENNVLLVGQEGVGKRTTILDFVRLINKGKALPALNYKKVFELNISTLASLKDEADIQTNLTQMLDEAVKAGNIILVIEDFHNYIGEKGGLGRIDVTQVLMPYLESSKIQIIATTDPVSFRKSIASRSGLMKVFEKVDITEPDKDQTTRIVEESLPFIEKVTKSFVTYGALKSAVESSDKYIQTSPFPDKALNLLSEAVSYALADRRKIVTIDDINEVVTRKTNIKVGPVNKDEKEKLINLEKIMHKEIIGQDRAVETVASAMRRLRTGMAGGGKPAGVFLFVGPTGVGKTLTSKILSKVYFGSEDKMIRFDMSEYQDIESLDRFLGSLRLSEPGQFVTQVRENPFSLILLDELEKAHPDILNIFLQVFDEGRLTDAFGQKVNFENNIIIATSNAGAEFIRDMVGKNIDPSEKKAELIDVLLKEGHFRPEFVNRFDEVVVFHPLTREQVKQISALLLNKLAKRLKDQGYEYLPTQDVVEYVSKIGFDPQFGARPMQRAIQDKVENVIAKKILDGEIEKGKEFKLSASELGE</sequence>
<dbReference type="Gene3D" id="1.10.8.60">
    <property type="match status" value="2"/>
</dbReference>
<dbReference type="SUPFAM" id="SSF81923">
    <property type="entry name" value="Double Clp-N motif"/>
    <property type="match status" value="1"/>
</dbReference>
<feature type="domain" description="Clp ATPase C-terminal" evidence="7">
    <location>
        <begin position="770"/>
        <end position="857"/>
    </location>
</feature>
<dbReference type="GO" id="GO:0005524">
    <property type="term" value="F:ATP binding"/>
    <property type="evidence" value="ECO:0007669"/>
    <property type="project" value="UniProtKB-KW"/>
</dbReference>
<evidence type="ECO:0000256" key="4">
    <source>
        <dbReference type="ARBA" id="ARBA00023186"/>
    </source>
</evidence>
<evidence type="ECO:0000259" key="7">
    <source>
        <dbReference type="SMART" id="SM01086"/>
    </source>
</evidence>
<keyword evidence="2" id="KW-0547">Nucleotide-binding</keyword>
<comment type="caution">
    <text evidence="8">The sequence shown here is derived from an EMBL/GenBank/DDBJ whole genome shotgun (WGS) entry which is preliminary data.</text>
</comment>